<name>A0A0A1YZ22_PSEFL</name>
<dbReference type="Proteomes" id="UP000030060">
    <property type="component" value="Unassembled WGS sequence"/>
</dbReference>
<comment type="caution">
    <text evidence="1">The sequence shown here is derived from an EMBL/GenBank/DDBJ whole genome shotgun (WGS) entry which is preliminary data.</text>
</comment>
<sequence length="85" mass="9047">MGGAIKSEGGSKLLLRHVKVTGSDFAIEAINSTVNINDMYAEVKVVVKGVNIDINASRITHIENSSGAGNLSLADSIRRYIHGHD</sequence>
<dbReference type="EMBL" id="ASGY01000146">
    <property type="protein sequence ID" value="KGE66224.1"/>
    <property type="molecule type" value="Genomic_DNA"/>
</dbReference>
<protein>
    <submittedName>
        <fullName evidence="1">Uncharacterized protein</fullName>
    </submittedName>
</protein>
<organism evidence="1 2">
    <name type="scientific">Pseudomonas fluorescens LMG 5329</name>
    <dbReference type="NCBI Taxonomy" id="1324332"/>
    <lineage>
        <taxon>Bacteria</taxon>
        <taxon>Pseudomonadati</taxon>
        <taxon>Pseudomonadota</taxon>
        <taxon>Gammaproteobacteria</taxon>
        <taxon>Pseudomonadales</taxon>
        <taxon>Pseudomonadaceae</taxon>
        <taxon>Pseudomonas</taxon>
    </lineage>
</organism>
<dbReference type="AlphaFoldDB" id="A0A0A1YZ22"/>
<proteinExistence type="predicted"/>
<accession>A0A0A1YZ22</accession>
<reference evidence="1 2" key="1">
    <citation type="journal article" date="2013" name="Genome Announc.">
        <title>Draft Genome Sequence of Pseudomonas fluorescens LMG 5329, a White Line-Inducing Principle-Producing Bioindicator for the Mushroom Pathogen Pseudomonas tolaasii.</title>
        <authorList>
            <person name="Ghequire M.G."/>
            <person name="Rokni-Zadeh H."/>
            <person name="Zarrineh P."/>
            <person name="De Mot R."/>
        </authorList>
    </citation>
    <scope>NUCLEOTIDE SEQUENCE [LARGE SCALE GENOMIC DNA]</scope>
    <source>
        <strain evidence="1 2">LMG 5329</strain>
    </source>
</reference>
<evidence type="ECO:0000313" key="2">
    <source>
        <dbReference type="Proteomes" id="UP000030060"/>
    </source>
</evidence>
<gene>
    <name evidence="1" type="ORF">K814_0120140</name>
</gene>
<evidence type="ECO:0000313" key="1">
    <source>
        <dbReference type="EMBL" id="KGE66224.1"/>
    </source>
</evidence>